<dbReference type="EMBL" id="CP011974">
    <property type="protein sequence ID" value="AKO91797.1"/>
    <property type="molecule type" value="Genomic_DNA"/>
</dbReference>
<sequence length="68" mass="7699">MLLVGGLLSIYFTLKNRDIAYPLVFIWSYIAIIVQRQDMKAIVITASISIVLILSSIIASLIKRKRFS</sequence>
<dbReference type="KEGG" id="beo:BEH_06570"/>
<keyword evidence="2" id="KW-1185">Reference proteome</keyword>
<dbReference type="RefSeq" id="WP_046216812.1">
    <property type="nucleotide sequence ID" value="NZ_CP011974.1"/>
</dbReference>
<dbReference type="PATRIC" id="fig|135735.6.peg.1318"/>
<accession>A0A1X7F8B6</accession>
<dbReference type="GeneID" id="93702556"/>
<accession>A0A0H4KCI2</accession>
<reference evidence="1 2" key="1">
    <citation type="journal article" date="2015" name="PLoS ONE">
        <title>Genome Sequence of Bacillus endophyticus and Analysis of Its Companion Mechanism in the Ketogulonigenium vulgare-Bacillus Strain Consortium.</title>
        <authorList>
            <person name="Jia N."/>
            <person name="Du J."/>
            <person name="Ding M.Z."/>
            <person name="Gao F."/>
            <person name="Yuan Y.J."/>
        </authorList>
    </citation>
    <scope>NUCLEOTIDE SEQUENCE [LARGE SCALE GENOMIC DNA]</scope>
    <source>
        <strain evidence="1 2">Hbe603</strain>
    </source>
</reference>
<protein>
    <submittedName>
        <fullName evidence="1">Uncharacterized protein</fullName>
    </submittedName>
</protein>
<organism evidence="1 2">
    <name type="scientific">Priestia filamentosa</name>
    <dbReference type="NCBI Taxonomy" id="1402861"/>
    <lineage>
        <taxon>Bacteria</taxon>
        <taxon>Bacillati</taxon>
        <taxon>Bacillota</taxon>
        <taxon>Bacilli</taxon>
        <taxon>Bacillales</taxon>
        <taxon>Bacillaceae</taxon>
        <taxon>Priestia</taxon>
    </lineage>
</organism>
<dbReference type="AlphaFoldDB" id="A0A1X7F8B6"/>
<evidence type="ECO:0000313" key="1">
    <source>
        <dbReference type="EMBL" id="AKO91797.1"/>
    </source>
</evidence>
<evidence type="ECO:0000313" key="2">
    <source>
        <dbReference type="Proteomes" id="UP000036202"/>
    </source>
</evidence>
<proteinExistence type="predicted"/>
<name>A0A1X7F8B6_9BACI</name>
<dbReference type="Proteomes" id="UP000036202">
    <property type="component" value="Chromosome"/>
</dbReference>
<reference evidence="2" key="2">
    <citation type="submission" date="2015-06" db="EMBL/GenBank/DDBJ databases">
        <title>Genome Sequence of Bacillus endophyticus and Analysis of its Companion Mechanism in the Ketogulonigenium vulgare-Bacillus strain Consortium.</title>
        <authorList>
            <person name="Jia N."/>
            <person name="Du J."/>
            <person name="Ding M.-Z."/>
            <person name="Gao F."/>
            <person name="Yuan Y.-J."/>
        </authorList>
    </citation>
    <scope>NUCLEOTIDE SEQUENCE [LARGE SCALE GENOMIC DNA]</scope>
    <source>
        <strain evidence="2">Hbe603</strain>
    </source>
</reference>
<gene>
    <name evidence="1" type="ORF">BEH_06570</name>
</gene>
<dbReference type="OrthoDB" id="5189031at2"/>